<dbReference type="EMBL" id="CZCZ02000017">
    <property type="protein sequence ID" value="CAC5345925.1"/>
    <property type="molecule type" value="Genomic_DNA"/>
</dbReference>
<proteinExistence type="predicted"/>
<name>A0A6J7ZSX3_PLARU</name>
<dbReference type="GO" id="GO:0016787">
    <property type="term" value="F:hydrolase activity"/>
    <property type="evidence" value="ECO:0007669"/>
    <property type="project" value="UniProtKB-KW"/>
</dbReference>
<dbReference type="InterPro" id="IPR000073">
    <property type="entry name" value="AB_hydrolase_1"/>
</dbReference>
<sequence length="293" mass="32491">MFEPNGFGQRSIVTSLGRMVYYTAETAPWNINEELPPLVFLHGFGGGSSAYEWSKVYPAFANEYQILAPDLIGWGRSEHPAKSYKIEDYLTTITEFLEQTCSTPAIVIASSLTAAFTIRVAIQRPDLFKSLILVTPSGLSDFGKDYGQSLFSQIVKTPFLDRVLYFTGIANQAGIYGFLHNRQFAQPDRIYSEIVEAYLKSAQQPNAEYAALSFVGGDLCFDLSLYISQLITPTGIIWGEKSSFTSPETGERLANLNPTAVKVFQKIDNVGLTPHLELPAVTIGVIRQFLKML</sequence>
<dbReference type="Proteomes" id="UP000196521">
    <property type="component" value="Unassembled WGS sequence"/>
</dbReference>
<dbReference type="PANTHER" id="PTHR46438:SF2">
    <property type="entry name" value="ALPHA_BETA-HYDROLASES SUPERFAMILY PROTEIN"/>
    <property type="match status" value="1"/>
</dbReference>
<reference evidence="2" key="1">
    <citation type="submission" date="2020-05" db="EMBL/GenBank/DDBJ databases">
        <authorList>
            <consortium name="Genoscope - CEA"/>
            <person name="William W."/>
        </authorList>
    </citation>
    <scope>NUCLEOTIDE SEQUENCE [LARGE SCALE GENOMIC DNA]</scope>
    <source>
        <strain evidence="2">PCC 7821</strain>
    </source>
</reference>
<dbReference type="AlphaFoldDB" id="A0A6J7ZSX3"/>
<keyword evidence="2" id="KW-0378">Hydrolase</keyword>
<dbReference type="InterPro" id="IPR029058">
    <property type="entry name" value="AB_hydrolase_fold"/>
</dbReference>
<dbReference type="Gene3D" id="3.40.50.1820">
    <property type="entry name" value="alpha/beta hydrolase"/>
    <property type="match status" value="1"/>
</dbReference>
<evidence type="ECO:0000313" key="2">
    <source>
        <dbReference type="EMBL" id="CAC5345925.1"/>
    </source>
</evidence>
<feature type="domain" description="AB hydrolase-1" evidence="1">
    <location>
        <begin position="36"/>
        <end position="264"/>
    </location>
</feature>
<evidence type="ECO:0000259" key="1">
    <source>
        <dbReference type="Pfam" id="PF00561"/>
    </source>
</evidence>
<comment type="caution">
    <text evidence="2">The sequence shown here is derived from an EMBL/GenBank/DDBJ whole genome shotgun (WGS) entry which is preliminary data.</text>
</comment>
<dbReference type="PANTHER" id="PTHR46438">
    <property type="entry name" value="ALPHA/BETA-HYDROLASES SUPERFAMILY PROTEIN"/>
    <property type="match status" value="1"/>
</dbReference>
<accession>A0A6J7ZSX3</accession>
<dbReference type="SUPFAM" id="SSF53474">
    <property type="entry name" value="alpha/beta-Hydrolases"/>
    <property type="match status" value="1"/>
</dbReference>
<protein>
    <submittedName>
        <fullName evidence="2">Alpha/beta hydrolase fold</fullName>
    </submittedName>
</protein>
<dbReference type="PRINTS" id="PR00111">
    <property type="entry name" value="ABHYDROLASE"/>
</dbReference>
<dbReference type="RefSeq" id="WP_026797794.1">
    <property type="nucleotide sequence ID" value="NZ_LR812491.1"/>
</dbReference>
<organism evidence="2 3">
    <name type="scientific">Planktothrix rubescens CCAP 1459/22</name>
    <dbReference type="NCBI Taxonomy" id="329571"/>
    <lineage>
        <taxon>Bacteria</taxon>
        <taxon>Bacillati</taxon>
        <taxon>Cyanobacteriota</taxon>
        <taxon>Cyanophyceae</taxon>
        <taxon>Oscillatoriophycideae</taxon>
        <taxon>Oscillatoriales</taxon>
        <taxon>Microcoleaceae</taxon>
        <taxon>Planktothrix</taxon>
    </lineage>
</organism>
<gene>
    <name evidence="2" type="ORF">PLAN_70502</name>
</gene>
<evidence type="ECO:0000313" key="3">
    <source>
        <dbReference type="Proteomes" id="UP000196521"/>
    </source>
</evidence>
<dbReference type="Pfam" id="PF00561">
    <property type="entry name" value="Abhydrolase_1"/>
    <property type="match status" value="1"/>
</dbReference>
<keyword evidence="3" id="KW-1185">Reference proteome</keyword>